<dbReference type="InterPro" id="IPR004839">
    <property type="entry name" value="Aminotransferase_I/II_large"/>
</dbReference>
<comment type="similarity">
    <text evidence="2">Belongs to the class-I pyridoxal-phosphate-dependent aminotransferase family.</text>
</comment>
<feature type="compositionally biased region" description="Polar residues" evidence="6">
    <location>
        <begin position="1"/>
        <end position="10"/>
    </location>
</feature>
<evidence type="ECO:0000256" key="6">
    <source>
        <dbReference type="SAM" id="MobiDB-lite"/>
    </source>
</evidence>
<evidence type="ECO:0000256" key="2">
    <source>
        <dbReference type="ARBA" id="ARBA00007441"/>
    </source>
</evidence>
<dbReference type="CDD" id="cd00609">
    <property type="entry name" value="AAT_like"/>
    <property type="match status" value="1"/>
</dbReference>
<name>A0A9W8AP47_9FUNG</name>
<dbReference type="PANTHER" id="PTHR42790">
    <property type="entry name" value="AMINOTRANSFERASE"/>
    <property type="match status" value="1"/>
</dbReference>
<evidence type="ECO:0000256" key="5">
    <source>
        <dbReference type="ARBA" id="ARBA00022898"/>
    </source>
</evidence>
<protein>
    <recommendedName>
        <fullName evidence="7">Aminotransferase class I/classII large domain-containing protein</fullName>
    </recommendedName>
</protein>
<keyword evidence="4" id="KW-0808">Transferase</keyword>
<dbReference type="EMBL" id="JANBPY010001456">
    <property type="protein sequence ID" value="KAJ1959968.1"/>
    <property type="molecule type" value="Genomic_DNA"/>
</dbReference>
<proteinExistence type="inferred from homology"/>
<dbReference type="PANTHER" id="PTHR42790:SF19">
    <property type="entry name" value="KYNURENINE_ALPHA-AMINOADIPATE AMINOTRANSFERASE, MITOCHONDRIAL"/>
    <property type="match status" value="1"/>
</dbReference>
<dbReference type="Pfam" id="PF00155">
    <property type="entry name" value="Aminotran_1_2"/>
    <property type="match status" value="1"/>
</dbReference>
<keyword evidence="9" id="KW-1185">Reference proteome</keyword>
<dbReference type="InterPro" id="IPR015421">
    <property type="entry name" value="PyrdxlP-dep_Trfase_major"/>
</dbReference>
<dbReference type="GO" id="GO:1901605">
    <property type="term" value="P:alpha-amino acid metabolic process"/>
    <property type="evidence" value="ECO:0007669"/>
    <property type="project" value="TreeGrafter"/>
</dbReference>
<feature type="compositionally biased region" description="Basic and acidic residues" evidence="6">
    <location>
        <begin position="16"/>
        <end position="27"/>
    </location>
</feature>
<feature type="domain" description="Aminotransferase class I/classII large" evidence="7">
    <location>
        <begin position="129"/>
        <end position="501"/>
    </location>
</feature>
<keyword evidence="3" id="KW-0032">Aminotransferase</keyword>
<accession>A0A9W8AP47</accession>
<organism evidence="8 9">
    <name type="scientific">Dispira parvispora</name>
    <dbReference type="NCBI Taxonomy" id="1520584"/>
    <lineage>
        <taxon>Eukaryota</taxon>
        <taxon>Fungi</taxon>
        <taxon>Fungi incertae sedis</taxon>
        <taxon>Zoopagomycota</taxon>
        <taxon>Kickxellomycotina</taxon>
        <taxon>Dimargaritomycetes</taxon>
        <taxon>Dimargaritales</taxon>
        <taxon>Dimargaritaceae</taxon>
        <taxon>Dispira</taxon>
    </lineage>
</organism>
<comment type="cofactor">
    <cofactor evidence="1">
        <name>pyridoxal 5'-phosphate</name>
        <dbReference type="ChEBI" id="CHEBI:597326"/>
    </cofactor>
</comment>
<keyword evidence="5" id="KW-0663">Pyridoxal phosphate</keyword>
<dbReference type="Proteomes" id="UP001150925">
    <property type="component" value="Unassembled WGS sequence"/>
</dbReference>
<evidence type="ECO:0000259" key="7">
    <source>
        <dbReference type="Pfam" id="PF00155"/>
    </source>
</evidence>
<dbReference type="InterPro" id="IPR015424">
    <property type="entry name" value="PyrdxlP-dep_Trfase"/>
</dbReference>
<gene>
    <name evidence="8" type="ORF">IWQ62_004406</name>
</gene>
<reference evidence="8" key="1">
    <citation type="submission" date="2022-07" db="EMBL/GenBank/DDBJ databases">
        <title>Phylogenomic reconstructions and comparative analyses of Kickxellomycotina fungi.</title>
        <authorList>
            <person name="Reynolds N.K."/>
            <person name="Stajich J.E."/>
            <person name="Barry K."/>
            <person name="Grigoriev I.V."/>
            <person name="Crous P."/>
            <person name="Smith M.E."/>
        </authorList>
    </citation>
    <scope>NUCLEOTIDE SEQUENCE</scope>
    <source>
        <strain evidence="8">RSA 1196</strain>
    </source>
</reference>
<dbReference type="GO" id="GO:0008483">
    <property type="term" value="F:transaminase activity"/>
    <property type="evidence" value="ECO:0007669"/>
    <property type="project" value="UniProtKB-KW"/>
</dbReference>
<dbReference type="SUPFAM" id="SSF53383">
    <property type="entry name" value="PLP-dependent transferases"/>
    <property type="match status" value="1"/>
</dbReference>
<evidence type="ECO:0000313" key="9">
    <source>
        <dbReference type="Proteomes" id="UP001150925"/>
    </source>
</evidence>
<dbReference type="AlphaFoldDB" id="A0A9W8AP47"/>
<evidence type="ECO:0000256" key="1">
    <source>
        <dbReference type="ARBA" id="ARBA00001933"/>
    </source>
</evidence>
<comment type="caution">
    <text evidence="8">The sequence shown here is derived from an EMBL/GenBank/DDBJ whole genome shotgun (WGS) entry which is preliminary data.</text>
</comment>
<feature type="region of interest" description="Disordered" evidence="6">
    <location>
        <begin position="1"/>
        <end position="27"/>
    </location>
</feature>
<dbReference type="Gene3D" id="3.40.640.10">
    <property type="entry name" value="Type I PLP-dependent aspartate aminotransferase-like (Major domain)"/>
    <property type="match status" value="1"/>
</dbReference>
<sequence length="515" mass="56989">MTLPTNTAQPATLGKAKPEPEGELTKPEKVLPLAQDLKGLLGDARRRTQTPIKSLYKHFFLPGMLTLAAGLPHPSTFAFEDLQVTVPVPGHVTADNHHKSSSKAKLSVPFFPAPGADPSQASIALVKSLQYGTTRGIQAFQDFAREHTQEIHAPPYADWDVIGTTGNTDALSKAIGLIGSPGDSMLVDEWTYPAAVDTAQSHGVKLAPVPMDHDGMDPTALDALLSDWARAHPNSPKPKMMYLVPTGQNPTGVTMSLPRRRAIYQLAQKHNLIIFEDDPYYYMQYAAYQSPEKRAAEGEVSQPGLSGLMPSFLSMDVDGRVIRMDSFSKILAPGTRTGWITASTQFIPYIEYHNETTCQQPSGFSQAIITELLTNVWGHDGWAWYLKNLQLEYYERRNLFIDVVEKHLKGLAEYVIPDAGMFLWLRALLPQNAADESLPGSQSTKPIMEQMLEAFIEARVMVIPGYLFAGQLDRTARAREPYFRTAFSTTDPKDFEPAVQRVAKVLRQFKCGKSA</sequence>
<dbReference type="OrthoDB" id="691673at2759"/>
<evidence type="ECO:0000256" key="4">
    <source>
        <dbReference type="ARBA" id="ARBA00022679"/>
    </source>
</evidence>
<evidence type="ECO:0000256" key="3">
    <source>
        <dbReference type="ARBA" id="ARBA00022576"/>
    </source>
</evidence>
<evidence type="ECO:0000313" key="8">
    <source>
        <dbReference type="EMBL" id="KAJ1959968.1"/>
    </source>
</evidence>
<dbReference type="InterPro" id="IPR050859">
    <property type="entry name" value="Class-I_PLP-dep_aminotransf"/>
</dbReference>
<dbReference type="GO" id="GO:0030170">
    <property type="term" value="F:pyridoxal phosphate binding"/>
    <property type="evidence" value="ECO:0007669"/>
    <property type="project" value="InterPro"/>
</dbReference>